<comment type="subcellular location">
    <subcellularLocation>
        <location evidence="6">Cytoplasm</location>
    </subcellularLocation>
</comment>
<evidence type="ECO:0000256" key="2">
    <source>
        <dbReference type="ARBA" id="ARBA00022552"/>
    </source>
</evidence>
<dbReference type="InterPro" id="IPR023397">
    <property type="entry name" value="SAM-dep_MeTrfase_MraW_recog"/>
</dbReference>
<dbReference type="HAMAP" id="MF_01007">
    <property type="entry name" value="16SrRNA_methyltr_H"/>
    <property type="match status" value="1"/>
</dbReference>
<dbReference type="RefSeq" id="WP_316972448.1">
    <property type="nucleotide sequence ID" value="NZ_JAWIIJ010000001.1"/>
</dbReference>
<evidence type="ECO:0000256" key="4">
    <source>
        <dbReference type="ARBA" id="ARBA00022679"/>
    </source>
</evidence>
<dbReference type="Pfam" id="PF01795">
    <property type="entry name" value="Methyltransf_5"/>
    <property type="match status" value="1"/>
</dbReference>
<dbReference type="GO" id="GO:0032259">
    <property type="term" value="P:methylation"/>
    <property type="evidence" value="ECO:0007669"/>
    <property type="project" value="UniProtKB-KW"/>
</dbReference>
<keyword evidence="6" id="KW-0963">Cytoplasm</keyword>
<comment type="caution">
    <text evidence="7">The sequence shown here is derived from an EMBL/GenBank/DDBJ whole genome shotgun (WGS) entry which is preliminary data.</text>
</comment>
<proteinExistence type="inferred from homology"/>
<keyword evidence="5 6" id="KW-0949">S-adenosyl-L-methionine</keyword>
<dbReference type="SUPFAM" id="SSF53335">
    <property type="entry name" value="S-adenosyl-L-methionine-dependent methyltransferases"/>
    <property type="match status" value="1"/>
</dbReference>
<dbReference type="InterPro" id="IPR002903">
    <property type="entry name" value="RsmH"/>
</dbReference>
<dbReference type="CDD" id="cd02440">
    <property type="entry name" value="AdoMet_MTases"/>
    <property type="match status" value="1"/>
</dbReference>
<accession>A0ABU3VTC0</accession>
<dbReference type="PIRSF" id="PIRSF004486">
    <property type="entry name" value="MraW"/>
    <property type="match status" value="1"/>
</dbReference>
<protein>
    <recommendedName>
        <fullName evidence="6">Ribosomal RNA small subunit methyltransferase H</fullName>
        <ecNumber evidence="6">2.1.1.199</ecNumber>
    </recommendedName>
    <alternativeName>
        <fullName evidence="6">16S rRNA m(4)C1402 methyltransferase</fullName>
    </alternativeName>
    <alternativeName>
        <fullName evidence="6">rRNA (cytosine-N(4)-)-methyltransferase RsmH</fullName>
    </alternativeName>
</protein>
<feature type="binding site" evidence="6">
    <location>
        <position position="89"/>
    </location>
    <ligand>
        <name>S-adenosyl-L-methionine</name>
        <dbReference type="ChEBI" id="CHEBI:59789"/>
    </ligand>
</feature>
<evidence type="ECO:0000256" key="1">
    <source>
        <dbReference type="ARBA" id="ARBA00010396"/>
    </source>
</evidence>
<comment type="similarity">
    <text evidence="1 6">Belongs to the methyltransferase superfamily. RsmH family.</text>
</comment>
<dbReference type="EC" id="2.1.1.199" evidence="6"/>
<dbReference type="InterPro" id="IPR029063">
    <property type="entry name" value="SAM-dependent_MTases_sf"/>
</dbReference>
<feature type="binding site" evidence="6">
    <location>
        <begin position="43"/>
        <end position="45"/>
    </location>
    <ligand>
        <name>S-adenosyl-L-methionine</name>
        <dbReference type="ChEBI" id="CHEBI:59789"/>
    </ligand>
</feature>
<organism evidence="7 8">
    <name type="scientific">Marinobacter xestospongiae</name>
    <dbReference type="NCBI Taxonomy" id="994319"/>
    <lineage>
        <taxon>Bacteria</taxon>
        <taxon>Pseudomonadati</taxon>
        <taxon>Pseudomonadota</taxon>
        <taxon>Gammaproteobacteria</taxon>
        <taxon>Pseudomonadales</taxon>
        <taxon>Marinobacteraceae</taxon>
        <taxon>Marinobacter</taxon>
    </lineage>
</organism>
<evidence type="ECO:0000256" key="3">
    <source>
        <dbReference type="ARBA" id="ARBA00022603"/>
    </source>
</evidence>
<name>A0ABU3VTC0_9GAMM</name>
<dbReference type="Gene3D" id="3.40.50.150">
    <property type="entry name" value="Vaccinia Virus protein VP39"/>
    <property type="match status" value="1"/>
</dbReference>
<keyword evidence="2 6" id="KW-0698">rRNA processing</keyword>
<evidence type="ECO:0000256" key="6">
    <source>
        <dbReference type="HAMAP-Rule" id="MF_01007"/>
    </source>
</evidence>
<keyword evidence="8" id="KW-1185">Reference proteome</keyword>
<dbReference type="PANTHER" id="PTHR11265">
    <property type="entry name" value="S-ADENOSYL-METHYLTRANSFERASE MRAW"/>
    <property type="match status" value="1"/>
</dbReference>
<feature type="binding site" evidence="6">
    <location>
        <position position="63"/>
    </location>
    <ligand>
        <name>S-adenosyl-L-methionine</name>
        <dbReference type="ChEBI" id="CHEBI:59789"/>
    </ligand>
</feature>
<dbReference type="PANTHER" id="PTHR11265:SF0">
    <property type="entry name" value="12S RRNA N4-METHYLCYTIDINE METHYLTRANSFERASE"/>
    <property type="match status" value="1"/>
</dbReference>
<sequence length="328" mass="36335">MTSRPTERADGQQLHRSVLLDTAVDLLITNPEGRYIDCTFGRGGHSRLLLARLGAQAQLLGIDKDPEAIGFAETLATEDARFRHFHGSFAELVSAMDEQSWSAVDGVLMDLGVSSPQLDDAARGFSFLRDGPLDMRMDTTRGPSAADWLASAEEKEIADVIWRYGEERFSRRIARSVINQRQEEPLQTTRALAELVSAAVPKKEKHKHPATRTFQAIRIFINRELEDLEQGLDAAVSKLAPGGRLVVISFHSLEDRIVKRFMRDLARGPQLPKGLPVMASEEQSAYRLVGKAMKAEVDEVSDNVRARSAVMRVLEKRSDMAENAGEGA</sequence>
<gene>
    <name evidence="6 7" type="primary">rsmH</name>
    <name evidence="7" type="ORF">RYS15_02445</name>
</gene>
<keyword evidence="4 6" id="KW-0808">Transferase</keyword>
<evidence type="ECO:0000313" key="7">
    <source>
        <dbReference type="EMBL" id="MDV2077519.1"/>
    </source>
</evidence>
<dbReference type="GO" id="GO:0008168">
    <property type="term" value="F:methyltransferase activity"/>
    <property type="evidence" value="ECO:0007669"/>
    <property type="project" value="UniProtKB-KW"/>
</dbReference>
<comment type="catalytic activity">
    <reaction evidence="6">
        <text>cytidine(1402) in 16S rRNA + S-adenosyl-L-methionine = N(4)-methylcytidine(1402) in 16S rRNA + S-adenosyl-L-homocysteine + H(+)</text>
        <dbReference type="Rhea" id="RHEA:42928"/>
        <dbReference type="Rhea" id="RHEA-COMP:10286"/>
        <dbReference type="Rhea" id="RHEA-COMP:10287"/>
        <dbReference type="ChEBI" id="CHEBI:15378"/>
        <dbReference type="ChEBI" id="CHEBI:57856"/>
        <dbReference type="ChEBI" id="CHEBI:59789"/>
        <dbReference type="ChEBI" id="CHEBI:74506"/>
        <dbReference type="ChEBI" id="CHEBI:82748"/>
        <dbReference type="EC" id="2.1.1.199"/>
    </reaction>
</comment>
<dbReference type="EMBL" id="JAWIIJ010000001">
    <property type="protein sequence ID" value="MDV2077519.1"/>
    <property type="molecule type" value="Genomic_DNA"/>
</dbReference>
<dbReference type="Gene3D" id="1.10.150.170">
    <property type="entry name" value="Putative methyltransferase TM0872, insert domain"/>
    <property type="match status" value="1"/>
</dbReference>
<dbReference type="NCBIfam" id="TIGR00006">
    <property type="entry name" value="16S rRNA (cytosine(1402)-N(4))-methyltransferase RsmH"/>
    <property type="match status" value="1"/>
</dbReference>
<comment type="function">
    <text evidence="6">Specifically methylates the N4 position of cytidine in position 1402 (C1402) of 16S rRNA.</text>
</comment>
<dbReference type="SUPFAM" id="SSF81799">
    <property type="entry name" value="Putative methyltransferase TM0872, insert domain"/>
    <property type="match status" value="1"/>
</dbReference>
<keyword evidence="3 6" id="KW-0489">Methyltransferase</keyword>
<evidence type="ECO:0000256" key="5">
    <source>
        <dbReference type="ARBA" id="ARBA00022691"/>
    </source>
</evidence>
<reference evidence="7 8" key="1">
    <citation type="submission" date="2023-10" db="EMBL/GenBank/DDBJ databases">
        <title>Characteristics and mechanism of a salt-tolerant marine origin heterotrophic nitrifying- aerobic denitrifying bacteria Marinobacter xestospongiae HN1.</title>
        <authorList>
            <person name="Qi R."/>
        </authorList>
    </citation>
    <scope>NUCLEOTIDE SEQUENCE [LARGE SCALE GENOMIC DNA]</scope>
    <source>
        <strain evidence="7 8">HN1</strain>
    </source>
</reference>
<dbReference type="Proteomes" id="UP001269819">
    <property type="component" value="Unassembled WGS sequence"/>
</dbReference>
<feature type="binding site" evidence="6">
    <location>
        <position position="117"/>
    </location>
    <ligand>
        <name>S-adenosyl-L-methionine</name>
        <dbReference type="ChEBI" id="CHEBI:59789"/>
    </ligand>
</feature>
<evidence type="ECO:0000313" key="8">
    <source>
        <dbReference type="Proteomes" id="UP001269819"/>
    </source>
</evidence>
<feature type="binding site" evidence="6">
    <location>
        <position position="110"/>
    </location>
    <ligand>
        <name>S-adenosyl-L-methionine</name>
        <dbReference type="ChEBI" id="CHEBI:59789"/>
    </ligand>
</feature>